<sequence>MGDVLPNKGCPFKLAWIFCWEEMAKSMENNQKWLEGPQSWNAFQASSKDARVADAWDGGSWNPRFIRQLNDWELEEVDIFFERLYDHAIFMDTEDSVEWVDTKSSIFSVRVAFFVWEATWAKILTLDQLKKRGWKMPNRCYMCKEEEEMSIHILLHCLKAHILWQLIFALFGVHWVMHSSVRGLLLNWGGFPIGRKREKAWKVALLCLFGLFGGKEIGEPLRIVNIQIIL</sequence>
<evidence type="ECO:0000313" key="2">
    <source>
        <dbReference type="EMBL" id="RVW55322.1"/>
    </source>
</evidence>
<comment type="caution">
    <text evidence="2">The sequence shown here is derived from an EMBL/GenBank/DDBJ whole genome shotgun (WGS) entry which is preliminary data.</text>
</comment>
<dbReference type="AlphaFoldDB" id="A0A438F6T2"/>
<dbReference type="Pfam" id="PF13966">
    <property type="entry name" value="zf-RVT"/>
    <property type="match status" value="1"/>
</dbReference>
<accession>A0A438F6T2</accession>
<protein>
    <recommendedName>
        <fullName evidence="1">Reverse transcriptase zinc-binding domain-containing protein</fullName>
    </recommendedName>
</protein>
<gene>
    <name evidence="2" type="ORF">CK203_089055</name>
</gene>
<name>A0A438F6T2_VITVI</name>
<evidence type="ECO:0000313" key="3">
    <source>
        <dbReference type="Proteomes" id="UP000288805"/>
    </source>
</evidence>
<dbReference type="Proteomes" id="UP000288805">
    <property type="component" value="Unassembled WGS sequence"/>
</dbReference>
<proteinExistence type="predicted"/>
<organism evidence="2 3">
    <name type="scientific">Vitis vinifera</name>
    <name type="common">Grape</name>
    <dbReference type="NCBI Taxonomy" id="29760"/>
    <lineage>
        <taxon>Eukaryota</taxon>
        <taxon>Viridiplantae</taxon>
        <taxon>Streptophyta</taxon>
        <taxon>Embryophyta</taxon>
        <taxon>Tracheophyta</taxon>
        <taxon>Spermatophyta</taxon>
        <taxon>Magnoliopsida</taxon>
        <taxon>eudicotyledons</taxon>
        <taxon>Gunneridae</taxon>
        <taxon>Pentapetalae</taxon>
        <taxon>rosids</taxon>
        <taxon>Vitales</taxon>
        <taxon>Vitaceae</taxon>
        <taxon>Viteae</taxon>
        <taxon>Vitis</taxon>
    </lineage>
</organism>
<feature type="domain" description="Reverse transcriptase zinc-binding" evidence="1">
    <location>
        <begin position="98"/>
        <end position="164"/>
    </location>
</feature>
<dbReference type="EMBL" id="QGNW01001118">
    <property type="protein sequence ID" value="RVW55322.1"/>
    <property type="molecule type" value="Genomic_DNA"/>
</dbReference>
<dbReference type="InterPro" id="IPR026960">
    <property type="entry name" value="RVT-Znf"/>
</dbReference>
<evidence type="ECO:0000259" key="1">
    <source>
        <dbReference type="Pfam" id="PF13966"/>
    </source>
</evidence>
<reference evidence="2 3" key="1">
    <citation type="journal article" date="2018" name="PLoS Genet.">
        <title>Population sequencing reveals clonal diversity and ancestral inbreeding in the grapevine cultivar Chardonnay.</title>
        <authorList>
            <person name="Roach M.J."/>
            <person name="Johnson D.L."/>
            <person name="Bohlmann J."/>
            <person name="van Vuuren H.J."/>
            <person name="Jones S.J."/>
            <person name="Pretorius I.S."/>
            <person name="Schmidt S.A."/>
            <person name="Borneman A.R."/>
        </authorList>
    </citation>
    <scope>NUCLEOTIDE SEQUENCE [LARGE SCALE GENOMIC DNA]</scope>
    <source>
        <strain evidence="3">cv. Chardonnay</strain>
        <tissue evidence="2">Leaf</tissue>
    </source>
</reference>